<reference evidence="2" key="1">
    <citation type="submission" date="2020-04" db="EMBL/GenBank/DDBJ databases">
        <authorList>
            <person name="Neveu A P."/>
        </authorList>
    </citation>
    <scope>NUCLEOTIDE SEQUENCE</scope>
    <source>
        <tissue evidence="2">Whole embryo</tissue>
    </source>
</reference>
<dbReference type="InterPro" id="IPR003511">
    <property type="entry name" value="HORMA_dom"/>
</dbReference>
<name>A0A6F9DKM7_9ASCI</name>
<dbReference type="Gene3D" id="3.30.900.10">
    <property type="entry name" value="HORMA domain"/>
    <property type="match status" value="1"/>
</dbReference>
<dbReference type="EMBL" id="LR787728">
    <property type="protein sequence ID" value="CAB3263590.1"/>
    <property type="molecule type" value="mRNA"/>
</dbReference>
<accession>A0A6F9DKM7</accession>
<evidence type="ECO:0000259" key="1">
    <source>
        <dbReference type="PROSITE" id="PS50815"/>
    </source>
</evidence>
<dbReference type="GO" id="GO:0016035">
    <property type="term" value="C:zeta DNA polymerase complex"/>
    <property type="evidence" value="ECO:0007669"/>
    <property type="project" value="TreeGrafter"/>
</dbReference>
<dbReference type="AlphaFoldDB" id="A0A6F9DKM7"/>
<gene>
    <name evidence="2" type="primary">Mad2l2</name>
</gene>
<feature type="domain" description="HORMA" evidence="1">
    <location>
        <begin position="55"/>
        <end position="242"/>
    </location>
</feature>
<dbReference type="Pfam" id="PF02301">
    <property type="entry name" value="HORMA"/>
    <property type="match status" value="1"/>
</dbReference>
<dbReference type="InterPro" id="IPR045091">
    <property type="entry name" value="Mad2-like"/>
</dbReference>
<dbReference type="PANTHER" id="PTHR11842:SF10">
    <property type="entry name" value="MITOTIC SPINDLE ASSEMBLY CHECKPOINT PROTEIN MAD2B"/>
    <property type="match status" value="1"/>
</dbReference>
<evidence type="ECO:0000313" key="2">
    <source>
        <dbReference type="EMBL" id="CAB3263590.1"/>
    </source>
</evidence>
<dbReference type="PANTHER" id="PTHR11842">
    <property type="entry name" value="MITOTIC SPINDLE ASSEMBLY CHECKPOINT PROTEIN MAD2"/>
    <property type="match status" value="1"/>
</dbReference>
<protein>
    <submittedName>
        <fullName evidence="2">Mitotic spindle assembly checkpoint protein MAD2B-like</fullName>
    </submittedName>
</protein>
<dbReference type="InterPro" id="IPR036570">
    <property type="entry name" value="HORMA_dom_sf"/>
</dbReference>
<dbReference type="PROSITE" id="PS50815">
    <property type="entry name" value="HORMA"/>
    <property type="match status" value="1"/>
</dbReference>
<organism evidence="2">
    <name type="scientific">Phallusia mammillata</name>
    <dbReference type="NCBI Taxonomy" id="59560"/>
    <lineage>
        <taxon>Eukaryota</taxon>
        <taxon>Metazoa</taxon>
        <taxon>Chordata</taxon>
        <taxon>Tunicata</taxon>
        <taxon>Ascidiacea</taxon>
        <taxon>Phlebobranchia</taxon>
        <taxon>Ascidiidae</taxon>
        <taxon>Phallusia</taxon>
    </lineage>
</organism>
<sequence>MTKLNVLQRIFVFKNCSKLYEMEEDFSVDIKDDDLNKLQLPSNVLQDLDESSKHEITADLICEFLQVAVHQILYMRSLYPKAVFVKRKKYGIPVFMSCHPQINSYIDNVIDSLKAAFAKDAIQKVVVVITEDATIQESFVFEINHMVPSCRSDDLLIELEQSFRDAVVKLFSSNELLKIPSQNLTFEIHAHVRSSSLFDLFHSEDSAIKWVKCDAEATDPAQNLLPVKSISHSSLLQMQLFIIKSQ</sequence>
<dbReference type="SUPFAM" id="SSF56019">
    <property type="entry name" value="The spindle assembly checkpoint protein mad2"/>
    <property type="match status" value="1"/>
</dbReference>
<proteinExistence type="evidence at transcript level"/>